<reference evidence="2" key="1">
    <citation type="submission" date="2016-10" db="EMBL/GenBank/DDBJ databases">
        <authorList>
            <person name="Varghese N."/>
            <person name="Submissions S."/>
        </authorList>
    </citation>
    <scope>NUCLEOTIDE SEQUENCE [LARGE SCALE GENOMIC DNA]</scope>
    <source>
        <strain evidence="2">IBRC-M10078</strain>
    </source>
</reference>
<accession>A0A1H0W2Z5</accession>
<organism evidence="1 2">
    <name type="scientific">Litchfieldia salsa</name>
    <dbReference type="NCBI Taxonomy" id="930152"/>
    <lineage>
        <taxon>Bacteria</taxon>
        <taxon>Bacillati</taxon>
        <taxon>Bacillota</taxon>
        <taxon>Bacilli</taxon>
        <taxon>Bacillales</taxon>
        <taxon>Bacillaceae</taxon>
        <taxon>Litchfieldia</taxon>
    </lineage>
</organism>
<dbReference type="InterPro" id="IPR024079">
    <property type="entry name" value="MetalloPept_cat_dom_sf"/>
</dbReference>
<dbReference type="Pfam" id="PF11150">
    <property type="entry name" value="DUF2927"/>
    <property type="match status" value="1"/>
</dbReference>
<dbReference type="RefSeq" id="WP_090856514.1">
    <property type="nucleotide sequence ID" value="NZ_FNJU01000009.1"/>
</dbReference>
<evidence type="ECO:0000313" key="2">
    <source>
        <dbReference type="Proteomes" id="UP000199159"/>
    </source>
</evidence>
<dbReference type="InterPro" id="IPR021323">
    <property type="entry name" value="DUF2927"/>
</dbReference>
<dbReference type="Proteomes" id="UP000199159">
    <property type="component" value="Unassembled WGS sequence"/>
</dbReference>
<name>A0A1H0W2Z5_9BACI</name>
<dbReference type="EMBL" id="FNJU01000009">
    <property type="protein sequence ID" value="SDP85092.1"/>
    <property type="molecule type" value="Genomic_DNA"/>
</dbReference>
<dbReference type="AlphaFoldDB" id="A0A1H0W2Z5"/>
<evidence type="ECO:0000313" key="1">
    <source>
        <dbReference type="EMBL" id="SDP85092.1"/>
    </source>
</evidence>
<protein>
    <submittedName>
        <fullName evidence="1">Uncharacterized protein</fullName>
    </submittedName>
</protein>
<dbReference type="PROSITE" id="PS51257">
    <property type="entry name" value="PROKAR_LIPOPROTEIN"/>
    <property type="match status" value="1"/>
</dbReference>
<dbReference type="SUPFAM" id="SSF55486">
    <property type="entry name" value="Metalloproteases ('zincins'), catalytic domain"/>
    <property type="match status" value="1"/>
</dbReference>
<keyword evidence="2" id="KW-1185">Reference proteome</keyword>
<sequence length="379" mass="43746">MMKKYVLILLLIFITGCTKTENILQGVEDGKIYVSDPVISIDDDFHGDYELVLNDKKINSGYTVEDNGDYTLFLKTKNLFGVKRTYTYQFTHDDIQPSEPKLTTTPKSVYFKKARFDFKHEEHVDYQTLLNGKTVDLNKPITEEGTHFLKIIATKNNGLKSELRHPFIIDNQTYSIEQLETFLDFFFHPNTIETEPILYKWTDTVTIVVHGRSTEKDLVMLEQHVGTLNKLLPFKFIITHEEKGRTYSRQLDLHFIPTWAFTRFVSEESYPGVTQAIGLAFPNEVSSESGILGSTVLVGSDISQIERNHAILHELIHAIGLYNHFEEDRSSILYPFIDSIVSELNETDLKMIEMLYRKDLHTGMTEEDVVHVLKPRIIN</sequence>
<gene>
    <name evidence="1" type="ORF">SAMN05216565_1099</name>
</gene>
<dbReference type="OrthoDB" id="2834749at2"/>
<dbReference type="Gene3D" id="3.40.390.10">
    <property type="entry name" value="Collagenase (Catalytic Domain)"/>
    <property type="match status" value="1"/>
</dbReference>
<dbReference type="GO" id="GO:0008237">
    <property type="term" value="F:metallopeptidase activity"/>
    <property type="evidence" value="ECO:0007669"/>
    <property type="project" value="InterPro"/>
</dbReference>
<proteinExistence type="predicted"/>